<dbReference type="Proteomes" id="UP001362999">
    <property type="component" value="Unassembled WGS sequence"/>
</dbReference>
<dbReference type="Gene3D" id="3.40.50.720">
    <property type="entry name" value="NAD(P)-binding Rossmann-like Domain"/>
    <property type="match status" value="1"/>
</dbReference>
<dbReference type="Pfam" id="PF00106">
    <property type="entry name" value="adh_short"/>
    <property type="match status" value="1"/>
</dbReference>
<protein>
    <submittedName>
        <fullName evidence="4">NAD(P)-binding protein</fullName>
    </submittedName>
</protein>
<evidence type="ECO:0000256" key="1">
    <source>
        <dbReference type="ARBA" id="ARBA00006484"/>
    </source>
</evidence>
<evidence type="ECO:0000313" key="5">
    <source>
        <dbReference type="Proteomes" id="UP001362999"/>
    </source>
</evidence>
<dbReference type="GO" id="GO:0005737">
    <property type="term" value="C:cytoplasm"/>
    <property type="evidence" value="ECO:0007669"/>
    <property type="project" value="TreeGrafter"/>
</dbReference>
<dbReference type="SUPFAM" id="SSF51735">
    <property type="entry name" value="NAD(P)-binding Rossmann-fold domains"/>
    <property type="match status" value="1"/>
</dbReference>
<proteinExistence type="inferred from homology"/>
<dbReference type="PANTHER" id="PTHR43544">
    <property type="entry name" value="SHORT-CHAIN DEHYDROGENASE/REDUCTASE"/>
    <property type="match status" value="1"/>
</dbReference>
<dbReference type="EMBL" id="JAWWNJ010000042">
    <property type="protein sequence ID" value="KAK7020072.1"/>
    <property type="molecule type" value="Genomic_DNA"/>
</dbReference>
<dbReference type="GO" id="GO:0016491">
    <property type="term" value="F:oxidoreductase activity"/>
    <property type="evidence" value="ECO:0007669"/>
    <property type="project" value="UniProtKB-KW"/>
</dbReference>
<keyword evidence="3" id="KW-0560">Oxidoreductase</keyword>
<dbReference type="InterPro" id="IPR036291">
    <property type="entry name" value="NAD(P)-bd_dom_sf"/>
</dbReference>
<comment type="caution">
    <text evidence="4">The sequence shown here is derived from an EMBL/GenBank/DDBJ whole genome shotgun (WGS) entry which is preliminary data.</text>
</comment>
<keyword evidence="2" id="KW-0521">NADP</keyword>
<reference evidence="4 5" key="1">
    <citation type="journal article" date="2024" name="J Genomics">
        <title>Draft genome sequencing and assembly of Favolaschia claudopus CIRM-BRFM 2984 isolated from oak limbs.</title>
        <authorList>
            <person name="Navarro D."/>
            <person name="Drula E."/>
            <person name="Chaduli D."/>
            <person name="Cazenave R."/>
            <person name="Ahrendt S."/>
            <person name="Wang J."/>
            <person name="Lipzen A."/>
            <person name="Daum C."/>
            <person name="Barry K."/>
            <person name="Grigoriev I.V."/>
            <person name="Favel A."/>
            <person name="Rosso M.N."/>
            <person name="Martin F."/>
        </authorList>
    </citation>
    <scope>NUCLEOTIDE SEQUENCE [LARGE SCALE GENOMIC DNA]</scope>
    <source>
        <strain evidence="4 5">CIRM-BRFM 2984</strain>
    </source>
</reference>
<sequence length="257" mass="27417">MSDNTVYLISGANRGIGYGLASALAVRPNAIVFAGTRSLSAESLQQLKAKHPNVHPVKLTSGDQEDNEAAIAHIQKVAGRLDVVIANAGIANHSGPLTSTPLSAFHEHFEVNTLGPVVLFQAAHKLLLASPKNTPIFAVISSVCGSMNRFMHISATPYGMSKAAANFLIKTLDVEHPTLIAMAIDPGWTETDMGNRGAKFNGLGLEKAPVRLEDSVKGILSRVDGATKEQSSGRFWNFSVTSGTPHPWDVDTEEVPW</sequence>
<evidence type="ECO:0000256" key="3">
    <source>
        <dbReference type="ARBA" id="ARBA00023002"/>
    </source>
</evidence>
<evidence type="ECO:0000256" key="2">
    <source>
        <dbReference type="ARBA" id="ARBA00022857"/>
    </source>
</evidence>
<organism evidence="4 5">
    <name type="scientific">Favolaschia claudopus</name>
    <dbReference type="NCBI Taxonomy" id="2862362"/>
    <lineage>
        <taxon>Eukaryota</taxon>
        <taxon>Fungi</taxon>
        <taxon>Dikarya</taxon>
        <taxon>Basidiomycota</taxon>
        <taxon>Agaricomycotina</taxon>
        <taxon>Agaricomycetes</taxon>
        <taxon>Agaricomycetidae</taxon>
        <taxon>Agaricales</taxon>
        <taxon>Marasmiineae</taxon>
        <taxon>Mycenaceae</taxon>
        <taxon>Favolaschia</taxon>
    </lineage>
</organism>
<evidence type="ECO:0000313" key="4">
    <source>
        <dbReference type="EMBL" id="KAK7020072.1"/>
    </source>
</evidence>
<dbReference type="PANTHER" id="PTHR43544:SF7">
    <property type="entry name" value="NADB-LER2"/>
    <property type="match status" value="1"/>
</dbReference>
<dbReference type="InterPro" id="IPR002347">
    <property type="entry name" value="SDR_fam"/>
</dbReference>
<gene>
    <name evidence="4" type="ORF">R3P38DRAFT_3318973</name>
</gene>
<accession>A0AAW0B453</accession>
<dbReference type="PRINTS" id="PR00081">
    <property type="entry name" value="GDHRDH"/>
</dbReference>
<keyword evidence="5" id="KW-1185">Reference proteome</keyword>
<name>A0AAW0B453_9AGAR</name>
<comment type="similarity">
    <text evidence="1">Belongs to the short-chain dehydrogenases/reductases (SDR) family.</text>
</comment>
<dbReference type="InterPro" id="IPR051468">
    <property type="entry name" value="Fungal_SecMetab_SDRs"/>
</dbReference>
<dbReference type="CDD" id="cd05325">
    <property type="entry name" value="carb_red_sniffer_like_SDR_c"/>
    <property type="match status" value="1"/>
</dbReference>
<dbReference type="AlphaFoldDB" id="A0AAW0B453"/>